<sequence>MQSSFLLLRPSSSDGGGGLFAPSRKPIRFLGLWEFSEPRTRRPADRPAAPAAAMNGWEQDHYSVLGLPRTASAADVKRAYRLLARKYHPDVSRDLRAGEIFKSIRAAYEQVLSDEVKRSQYDRTLMFQGSTERQWRRRWSTHPDAADEMRRRIFRWEELRRQMQHEKQNGEDSWYRQRDTNREASDNERGPFSEVLRFAFLTLFLMQTVGCRASLTFCGLTALLDNHLDFGYKVGYLVAWLLGGRGGILLTLCINFSSWLCGKNNSSLVALVIVAMWVGVNLARFAPLPQGAVLALLYMSIKLQVDLK</sequence>
<name>A0ACB7VMJ1_DIOAL</name>
<proteinExistence type="predicted"/>
<dbReference type="Proteomes" id="UP000827976">
    <property type="component" value="Chromosome 8"/>
</dbReference>
<protein>
    <submittedName>
        <fullName evidence="1">DnaJ domain-containing protein</fullName>
    </submittedName>
</protein>
<dbReference type="EMBL" id="CM037018">
    <property type="protein sequence ID" value="KAH7675407.1"/>
    <property type="molecule type" value="Genomic_DNA"/>
</dbReference>
<evidence type="ECO:0000313" key="2">
    <source>
        <dbReference type="Proteomes" id="UP000827976"/>
    </source>
</evidence>
<reference evidence="2" key="1">
    <citation type="journal article" date="2022" name="Nat. Commun.">
        <title>Chromosome evolution and the genetic basis of agronomically important traits in greater yam.</title>
        <authorList>
            <person name="Bredeson J.V."/>
            <person name="Lyons J.B."/>
            <person name="Oniyinde I.O."/>
            <person name="Okereke N.R."/>
            <person name="Kolade O."/>
            <person name="Nnabue I."/>
            <person name="Nwadili C.O."/>
            <person name="Hribova E."/>
            <person name="Parker M."/>
            <person name="Nwogha J."/>
            <person name="Shu S."/>
            <person name="Carlson J."/>
            <person name="Kariba R."/>
            <person name="Muthemba S."/>
            <person name="Knop K."/>
            <person name="Barton G.J."/>
            <person name="Sherwood A.V."/>
            <person name="Lopez-Montes A."/>
            <person name="Asiedu R."/>
            <person name="Jamnadass R."/>
            <person name="Muchugi A."/>
            <person name="Goodstein D."/>
            <person name="Egesi C.N."/>
            <person name="Featherston J."/>
            <person name="Asfaw A."/>
            <person name="Simpson G.G."/>
            <person name="Dolezel J."/>
            <person name="Hendre P.S."/>
            <person name="Van Deynze A."/>
            <person name="Kumar P.L."/>
            <person name="Obidiegwu J.E."/>
            <person name="Bhattacharjee R."/>
            <person name="Rokhsar D.S."/>
        </authorList>
    </citation>
    <scope>NUCLEOTIDE SEQUENCE [LARGE SCALE GENOMIC DNA]</scope>
    <source>
        <strain evidence="2">cv. TDa95/00328</strain>
    </source>
</reference>
<gene>
    <name evidence="1" type="ORF">IHE45_08G131700</name>
</gene>
<accession>A0ACB7VMJ1</accession>
<keyword evidence="2" id="KW-1185">Reference proteome</keyword>
<evidence type="ECO:0000313" key="1">
    <source>
        <dbReference type="EMBL" id="KAH7675407.1"/>
    </source>
</evidence>
<organism evidence="1 2">
    <name type="scientific">Dioscorea alata</name>
    <name type="common">Purple yam</name>
    <dbReference type="NCBI Taxonomy" id="55571"/>
    <lineage>
        <taxon>Eukaryota</taxon>
        <taxon>Viridiplantae</taxon>
        <taxon>Streptophyta</taxon>
        <taxon>Embryophyta</taxon>
        <taxon>Tracheophyta</taxon>
        <taxon>Spermatophyta</taxon>
        <taxon>Magnoliopsida</taxon>
        <taxon>Liliopsida</taxon>
        <taxon>Dioscoreales</taxon>
        <taxon>Dioscoreaceae</taxon>
        <taxon>Dioscorea</taxon>
    </lineage>
</organism>
<comment type="caution">
    <text evidence="1">The sequence shown here is derived from an EMBL/GenBank/DDBJ whole genome shotgun (WGS) entry which is preliminary data.</text>
</comment>